<evidence type="ECO:0000256" key="2">
    <source>
        <dbReference type="ARBA" id="ARBA00023175"/>
    </source>
</evidence>
<dbReference type="InterPro" id="IPR036961">
    <property type="entry name" value="Kinesin_motor_dom_sf"/>
</dbReference>
<dbReference type="Pfam" id="PF00225">
    <property type="entry name" value="Kinesin"/>
    <property type="match status" value="1"/>
</dbReference>
<keyword evidence="6" id="KW-1185">Reference proteome</keyword>
<dbReference type="GO" id="GO:0007018">
    <property type="term" value="P:microtubule-based movement"/>
    <property type="evidence" value="ECO:0007669"/>
    <property type="project" value="InterPro"/>
</dbReference>
<organism evidence="5 6">
    <name type="scientific">Prototheca wickerhamii</name>
    <dbReference type="NCBI Taxonomy" id="3111"/>
    <lineage>
        <taxon>Eukaryota</taxon>
        <taxon>Viridiplantae</taxon>
        <taxon>Chlorophyta</taxon>
        <taxon>core chlorophytes</taxon>
        <taxon>Trebouxiophyceae</taxon>
        <taxon>Chlorellales</taxon>
        <taxon>Chlorellaceae</taxon>
        <taxon>Prototheca</taxon>
    </lineage>
</organism>
<feature type="domain" description="Kinesin motor" evidence="4">
    <location>
        <begin position="6"/>
        <end position="192"/>
    </location>
</feature>
<dbReference type="SMART" id="SM00129">
    <property type="entry name" value="KISc"/>
    <property type="match status" value="1"/>
</dbReference>
<dbReference type="GO" id="GO:0008017">
    <property type="term" value="F:microtubule binding"/>
    <property type="evidence" value="ECO:0007669"/>
    <property type="project" value="InterPro"/>
</dbReference>
<dbReference type="EMBL" id="JASFZW010000002">
    <property type="protein sequence ID" value="KAK2080135.1"/>
    <property type="molecule type" value="Genomic_DNA"/>
</dbReference>
<dbReference type="InterPro" id="IPR027417">
    <property type="entry name" value="P-loop_NTPase"/>
</dbReference>
<comment type="similarity">
    <text evidence="3">Belongs to the TRAFAC class myosin-kinesin ATPase superfamily. Kinesin family.</text>
</comment>
<protein>
    <recommendedName>
        <fullName evidence="4">Kinesin motor domain-containing protein</fullName>
    </recommendedName>
</protein>
<dbReference type="SUPFAM" id="SSF52540">
    <property type="entry name" value="P-loop containing nucleoside triphosphate hydrolases"/>
    <property type="match status" value="1"/>
</dbReference>
<evidence type="ECO:0000313" key="5">
    <source>
        <dbReference type="EMBL" id="KAK2080135.1"/>
    </source>
</evidence>
<evidence type="ECO:0000256" key="1">
    <source>
        <dbReference type="ARBA" id="ARBA00023054"/>
    </source>
</evidence>
<dbReference type="GO" id="GO:0005524">
    <property type="term" value="F:ATP binding"/>
    <property type="evidence" value="ECO:0007669"/>
    <property type="project" value="UniProtKB-UniRule"/>
</dbReference>
<dbReference type="InterPro" id="IPR027640">
    <property type="entry name" value="Kinesin-like_fam"/>
</dbReference>
<keyword evidence="2 3" id="KW-0505">Motor protein</keyword>
<dbReference type="Gene3D" id="3.40.850.10">
    <property type="entry name" value="Kinesin motor domain"/>
    <property type="match status" value="1"/>
</dbReference>
<dbReference type="PANTHER" id="PTHR47968:SF75">
    <property type="entry name" value="CENTROMERE-ASSOCIATED PROTEIN E"/>
    <property type="match status" value="1"/>
</dbReference>
<dbReference type="PROSITE" id="PS50067">
    <property type="entry name" value="KINESIN_MOTOR_2"/>
    <property type="match status" value="1"/>
</dbReference>
<sequence length="192" mass="21345">MPVTENISVHVRVRPLSESERERGSSAWRVEGNSLAQAETSGDSRVIDTAYTLDTVFGPDTSTKEVYLATTQSIIHQVVQGFNGTVFAYGQTSSGKTHTMRGVPEHPGIVDMAVREVFELIAAAQHREFLLRVSYMEIYNEDINDLLAPENQRLQVHESKEAGVHVVGLREEIVTSPEQVRGEGEKRGRHAM</sequence>
<evidence type="ECO:0000256" key="3">
    <source>
        <dbReference type="PROSITE-ProRule" id="PRU00283"/>
    </source>
</evidence>
<accession>A0AAD9INI6</accession>
<proteinExistence type="inferred from homology"/>
<comment type="caution">
    <text evidence="5">The sequence shown here is derived from an EMBL/GenBank/DDBJ whole genome shotgun (WGS) entry which is preliminary data.</text>
</comment>
<dbReference type="AlphaFoldDB" id="A0AAD9INI6"/>
<evidence type="ECO:0000259" key="4">
    <source>
        <dbReference type="PROSITE" id="PS50067"/>
    </source>
</evidence>
<dbReference type="Proteomes" id="UP001255856">
    <property type="component" value="Unassembled WGS sequence"/>
</dbReference>
<reference evidence="5" key="1">
    <citation type="submission" date="2021-01" db="EMBL/GenBank/DDBJ databases">
        <authorList>
            <person name="Eckstrom K.M.E."/>
        </authorList>
    </citation>
    <scope>NUCLEOTIDE SEQUENCE</scope>
    <source>
        <strain evidence="5">UVCC 0001</strain>
    </source>
</reference>
<gene>
    <name evidence="5" type="ORF">QBZ16_002531</name>
</gene>
<dbReference type="InterPro" id="IPR001752">
    <property type="entry name" value="Kinesin_motor_dom"/>
</dbReference>
<dbReference type="PANTHER" id="PTHR47968">
    <property type="entry name" value="CENTROMERE PROTEIN E"/>
    <property type="match status" value="1"/>
</dbReference>
<keyword evidence="3" id="KW-0547">Nucleotide-binding</keyword>
<evidence type="ECO:0000313" key="6">
    <source>
        <dbReference type="Proteomes" id="UP001255856"/>
    </source>
</evidence>
<name>A0AAD9INI6_PROWI</name>
<keyword evidence="1" id="KW-0175">Coiled coil</keyword>
<keyword evidence="3" id="KW-0067">ATP-binding</keyword>
<dbReference type="GO" id="GO:0003777">
    <property type="term" value="F:microtubule motor activity"/>
    <property type="evidence" value="ECO:0007669"/>
    <property type="project" value="InterPro"/>
</dbReference>
<feature type="binding site" evidence="3">
    <location>
        <begin position="90"/>
        <end position="97"/>
    </location>
    <ligand>
        <name>ATP</name>
        <dbReference type="ChEBI" id="CHEBI:30616"/>
    </ligand>
</feature>